<name>A0ABP9UZG8_9BACT</name>
<organism evidence="1 2">
    <name type="scientific">Rubritalea halochordaticola</name>
    <dbReference type="NCBI Taxonomy" id="714537"/>
    <lineage>
        <taxon>Bacteria</taxon>
        <taxon>Pseudomonadati</taxon>
        <taxon>Verrucomicrobiota</taxon>
        <taxon>Verrucomicrobiia</taxon>
        <taxon>Verrucomicrobiales</taxon>
        <taxon>Rubritaleaceae</taxon>
        <taxon>Rubritalea</taxon>
    </lineage>
</organism>
<keyword evidence="2" id="KW-1185">Reference proteome</keyword>
<dbReference type="RefSeq" id="WP_143184535.1">
    <property type="nucleotide sequence ID" value="NZ_BAABRL010000002.1"/>
</dbReference>
<evidence type="ECO:0000313" key="2">
    <source>
        <dbReference type="Proteomes" id="UP001424741"/>
    </source>
</evidence>
<proteinExistence type="predicted"/>
<dbReference type="Proteomes" id="UP001424741">
    <property type="component" value="Unassembled WGS sequence"/>
</dbReference>
<protein>
    <recommendedName>
        <fullName evidence="3">Alkyl hydroperoxide reductase subunit C/ Thiol specific antioxidant domain-containing protein</fullName>
    </recommendedName>
</protein>
<comment type="caution">
    <text evidence="1">The sequence shown here is derived from an EMBL/GenBank/DDBJ whole genome shotgun (WGS) entry which is preliminary data.</text>
</comment>
<evidence type="ECO:0008006" key="3">
    <source>
        <dbReference type="Google" id="ProtNLM"/>
    </source>
</evidence>
<dbReference type="EMBL" id="BAABRL010000002">
    <property type="protein sequence ID" value="GAA5494749.1"/>
    <property type="molecule type" value="Genomic_DNA"/>
</dbReference>
<sequence length="86" mass="9544">MDAEVISVFREEKEGVEGLQKTAKRTKASFQLLDDLGATQTKVYSQEGFDSYIIGIDGRVEAKLDGVKKVRPAAKKLVEELLKLSE</sequence>
<accession>A0ABP9UZG8</accession>
<gene>
    <name evidence="1" type="ORF">Rhal01_00913</name>
</gene>
<evidence type="ECO:0000313" key="1">
    <source>
        <dbReference type="EMBL" id="GAA5494749.1"/>
    </source>
</evidence>
<reference evidence="1 2" key="1">
    <citation type="submission" date="2024-02" db="EMBL/GenBank/DDBJ databases">
        <title>Rubritalea halochordaticola NBRC 107102.</title>
        <authorList>
            <person name="Ichikawa N."/>
            <person name="Katano-Makiyama Y."/>
            <person name="Hidaka K."/>
        </authorList>
    </citation>
    <scope>NUCLEOTIDE SEQUENCE [LARGE SCALE GENOMIC DNA]</scope>
    <source>
        <strain evidence="1 2">NBRC 107102</strain>
    </source>
</reference>